<feature type="compositionally biased region" description="Basic and acidic residues" evidence="1">
    <location>
        <begin position="218"/>
        <end position="246"/>
    </location>
</feature>
<keyword evidence="3" id="KW-1185">Reference proteome</keyword>
<feature type="compositionally biased region" description="Basic and acidic residues" evidence="1">
    <location>
        <begin position="168"/>
        <end position="178"/>
    </location>
</feature>
<proteinExistence type="predicted"/>
<evidence type="ECO:0000313" key="2">
    <source>
        <dbReference type="EMBL" id="MEQ2259597.1"/>
    </source>
</evidence>
<organism evidence="2 3">
    <name type="scientific">Xenotaenia resolanae</name>
    <dbReference type="NCBI Taxonomy" id="208358"/>
    <lineage>
        <taxon>Eukaryota</taxon>
        <taxon>Metazoa</taxon>
        <taxon>Chordata</taxon>
        <taxon>Craniata</taxon>
        <taxon>Vertebrata</taxon>
        <taxon>Euteleostomi</taxon>
        <taxon>Actinopterygii</taxon>
        <taxon>Neopterygii</taxon>
        <taxon>Teleostei</taxon>
        <taxon>Neoteleostei</taxon>
        <taxon>Acanthomorphata</taxon>
        <taxon>Ovalentaria</taxon>
        <taxon>Atherinomorphae</taxon>
        <taxon>Cyprinodontiformes</taxon>
        <taxon>Goodeidae</taxon>
        <taxon>Xenotaenia</taxon>
    </lineage>
</organism>
<comment type="caution">
    <text evidence="2">The sequence shown here is derived from an EMBL/GenBank/DDBJ whole genome shotgun (WGS) entry which is preliminary data.</text>
</comment>
<dbReference type="Proteomes" id="UP001444071">
    <property type="component" value="Unassembled WGS sequence"/>
</dbReference>
<sequence>MFSADISYLFCSAAEGGAKQQLHDISRKHWLHLPSSVNTCKCVRREEETGSFEDLSEATRTVHSRSDCDCVIMLEQLGMIGTIRDEDLSPEEPDTESEPEEEPIILNRKKKFGGHRSTDFNCEFEFGERDNLNLDDDWAMSDVLKQLKKKRTVTTLDQKIEKIRKKRKAEEKLSHSCEPEGSSEMKEEEEGEEDPAERKEEEEEDGDEEEFGSSDEEVLTKSDTLREKERRGKKKMEEQTTERFSEDASQYNNQLTFEEMNLSRPILKVRPSPVRSKESRGTRNTVRTIPYRQTLPIISTDSQPVSLNRPSQ</sequence>
<feature type="compositionally biased region" description="Polar residues" evidence="1">
    <location>
        <begin position="296"/>
        <end position="312"/>
    </location>
</feature>
<feature type="compositionally biased region" description="Polar residues" evidence="1">
    <location>
        <begin position="247"/>
        <end position="256"/>
    </location>
</feature>
<dbReference type="EMBL" id="JAHRIM010004559">
    <property type="protein sequence ID" value="MEQ2259597.1"/>
    <property type="molecule type" value="Genomic_DNA"/>
</dbReference>
<evidence type="ECO:0000256" key="1">
    <source>
        <dbReference type="SAM" id="MobiDB-lite"/>
    </source>
</evidence>
<feature type="region of interest" description="Disordered" evidence="1">
    <location>
        <begin position="162"/>
        <end position="312"/>
    </location>
</feature>
<evidence type="ECO:0000313" key="3">
    <source>
        <dbReference type="Proteomes" id="UP001444071"/>
    </source>
</evidence>
<reference evidence="2 3" key="1">
    <citation type="submission" date="2021-06" db="EMBL/GenBank/DDBJ databases">
        <authorList>
            <person name="Palmer J.M."/>
        </authorList>
    </citation>
    <scope>NUCLEOTIDE SEQUENCE [LARGE SCALE GENOMIC DNA]</scope>
    <source>
        <strain evidence="2 3">XR_2019</strain>
        <tissue evidence="2">Muscle</tissue>
    </source>
</reference>
<name>A0ABV0VTJ5_9TELE</name>
<feature type="compositionally biased region" description="Acidic residues" evidence="1">
    <location>
        <begin position="186"/>
        <end position="217"/>
    </location>
</feature>
<gene>
    <name evidence="2" type="ORF">XENORESO_014415</name>
</gene>
<accession>A0ABV0VTJ5</accession>
<protein>
    <submittedName>
        <fullName evidence="2">Uncharacterized protein</fullName>
    </submittedName>
</protein>